<dbReference type="InterPro" id="IPR036291">
    <property type="entry name" value="NAD(P)-bd_dom_sf"/>
</dbReference>
<dbReference type="GeneID" id="54402614"/>
<dbReference type="GO" id="GO:0016740">
    <property type="term" value="F:transferase activity"/>
    <property type="evidence" value="ECO:0007669"/>
    <property type="project" value="UniProtKB-KW"/>
</dbReference>
<dbReference type="Gene3D" id="3.90.180.10">
    <property type="entry name" value="Medium-chain alcohol dehydrogenases, catalytic domain"/>
    <property type="match status" value="1"/>
</dbReference>
<evidence type="ECO:0000256" key="1">
    <source>
        <dbReference type="ARBA" id="ARBA00022679"/>
    </source>
</evidence>
<dbReference type="AlphaFoldDB" id="A0A6A5ZVM1"/>
<keyword evidence="3" id="KW-1185">Reference proteome</keyword>
<dbReference type="RefSeq" id="XP_033518034.1">
    <property type="nucleotide sequence ID" value="XM_033662182.1"/>
</dbReference>
<dbReference type="InterPro" id="IPR050444">
    <property type="entry name" value="Polyketide_Synthase"/>
</dbReference>
<evidence type="ECO:0000313" key="2">
    <source>
        <dbReference type="EMBL" id="KAF2123640.1"/>
    </source>
</evidence>
<dbReference type="PANTHER" id="PTHR45681">
    <property type="entry name" value="POLYKETIDE SYNTHASE 44-RELATED"/>
    <property type="match status" value="1"/>
</dbReference>
<keyword evidence="1" id="KW-0808">Transferase</keyword>
<protein>
    <recommendedName>
        <fullName evidence="4">NmrA-like domain-containing protein</fullName>
    </recommendedName>
</protein>
<dbReference type="SUPFAM" id="SSF51735">
    <property type="entry name" value="NAD(P)-binding Rossmann-fold domains"/>
    <property type="match status" value="1"/>
</dbReference>
<organism evidence="2 3">
    <name type="scientific">Dothidotthia symphoricarpi CBS 119687</name>
    <dbReference type="NCBI Taxonomy" id="1392245"/>
    <lineage>
        <taxon>Eukaryota</taxon>
        <taxon>Fungi</taxon>
        <taxon>Dikarya</taxon>
        <taxon>Ascomycota</taxon>
        <taxon>Pezizomycotina</taxon>
        <taxon>Dothideomycetes</taxon>
        <taxon>Pleosporomycetidae</taxon>
        <taxon>Pleosporales</taxon>
        <taxon>Dothidotthiaceae</taxon>
        <taxon>Dothidotthia</taxon>
    </lineage>
</organism>
<dbReference type="OrthoDB" id="329835at2759"/>
<reference evidence="2" key="1">
    <citation type="journal article" date="2020" name="Stud. Mycol.">
        <title>101 Dothideomycetes genomes: a test case for predicting lifestyles and emergence of pathogens.</title>
        <authorList>
            <person name="Haridas S."/>
            <person name="Albert R."/>
            <person name="Binder M."/>
            <person name="Bloem J."/>
            <person name="Labutti K."/>
            <person name="Salamov A."/>
            <person name="Andreopoulos B."/>
            <person name="Baker S."/>
            <person name="Barry K."/>
            <person name="Bills G."/>
            <person name="Bluhm B."/>
            <person name="Cannon C."/>
            <person name="Castanera R."/>
            <person name="Culley D."/>
            <person name="Daum C."/>
            <person name="Ezra D."/>
            <person name="Gonzalez J."/>
            <person name="Henrissat B."/>
            <person name="Kuo A."/>
            <person name="Liang C."/>
            <person name="Lipzen A."/>
            <person name="Lutzoni F."/>
            <person name="Magnuson J."/>
            <person name="Mondo S."/>
            <person name="Nolan M."/>
            <person name="Ohm R."/>
            <person name="Pangilinan J."/>
            <person name="Park H.-J."/>
            <person name="Ramirez L."/>
            <person name="Alfaro M."/>
            <person name="Sun H."/>
            <person name="Tritt A."/>
            <person name="Yoshinaga Y."/>
            <person name="Zwiers L.-H."/>
            <person name="Turgeon B."/>
            <person name="Goodwin S."/>
            <person name="Spatafora J."/>
            <person name="Crous P."/>
            <person name="Grigoriev I."/>
        </authorList>
    </citation>
    <scope>NUCLEOTIDE SEQUENCE</scope>
    <source>
        <strain evidence="2">CBS 119687</strain>
    </source>
</reference>
<evidence type="ECO:0000313" key="3">
    <source>
        <dbReference type="Proteomes" id="UP000799771"/>
    </source>
</evidence>
<dbReference type="EMBL" id="ML977524">
    <property type="protein sequence ID" value="KAF2123640.1"/>
    <property type="molecule type" value="Genomic_DNA"/>
</dbReference>
<dbReference type="Proteomes" id="UP000799771">
    <property type="component" value="Unassembled WGS sequence"/>
</dbReference>
<proteinExistence type="predicted"/>
<sequence length="83" mass="9139">MLCSQTVLIRTAIGGVRFAAIPVTKPTDAEIFVTVGNEEKIRFVMENHGIAPDGIFSSRDELFKDEILKATDRLGVDLVLNSF</sequence>
<name>A0A6A5ZVM1_9PLEO</name>
<dbReference type="PANTHER" id="PTHR45681:SF6">
    <property type="entry name" value="POLYKETIDE SYNTHASE 37"/>
    <property type="match status" value="1"/>
</dbReference>
<evidence type="ECO:0008006" key="4">
    <source>
        <dbReference type="Google" id="ProtNLM"/>
    </source>
</evidence>
<gene>
    <name evidence="2" type="ORF">P153DRAFT_148758</name>
</gene>
<accession>A0A6A5ZVM1</accession>